<dbReference type="GO" id="GO:1902929">
    <property type="term" value="C:plasma membrane of growing cell tip"/>
    <property type="evidence" value="ECO:0007669"/>
    <property type="project" value="TreeGrafter"/>
</dbReference>
<dbReference type="Pfam" id="PF12768">
    <property type="entry name" value="Rax2"/>
    <property type="match status" value="1"/>
</dbReference>
<sequence length="335" mass="36018">MDSAHRLPSSGGGSHSIPQSEARRYAQRSTTSQKGSAPEHSLQLQDHTSQWMAITTSKMLFTPWLAILLTINAVITPYQGQLESGLPSTNETGSICTQLPNGDFVTLVRADAAIDAICWHNAPKNGFEGFNLKMAACNTTNSINIGVLYSQGSWNVTIFGGQFVLQGSNDTVMHSLAFLNGSNGDSTLGPFSDSNNDEVVYALAVEEDTLYIGGKLSRTVQNQAVNGLLLYDLYINDFTPVQPFALRGNDVTVAVVEWRPSTGTGNIEVYVGGNFDGAGDLSCPSICIYEIDKSAWKRPGSWLTGIRSFMTWIGGDTLITAGNFTVSKTPSPLMA</sequence>
<accession>A0A1L7XAZ5</accession>
<feature type="region of interest" description="Disordered" evidence="1">
    <location>
        <begin position="1"/>
        <end position="44"/>
    </location>
</feature>
<reference evidence="3 4" key="1">
    <citation type="submission" date="2016-03" db="EMBL/GenBank/DDBJ databases">
        <authorList>
            <person name="Ploux O."/>
        </authorList>
    </citation>
    <scope>NUCLEOTIDE SEQUENCE [LARGE SCALE GENOMIC DNA]</scope>
    <source>
        <strain evidence="3 4">UAMH 11012</strain>
    </source>
</reference>
<evidence type="ECO:0000313" key="3">
    <source>
        <dbReference type="EMBL" id="CZR62147.1"/>
    </source>
</evidence>
<dbReference type="Proteomes" id="UP000184330">
    <property type="component" value="Unassembled WGS sequence"/>
</dbReference>
<feature type="domain" description="Rax2-like C-terminal" evidence="2">
    <location>
        <begin position="228"/>
        <end position="332"/>
    </location>
</feature>
<organism evidence="3 4">
    <name type="scientific">Phialocephala subalpina</name>
    <dbReference type="NCBI Taxonomy" id="576137"/>
    <lineage>
        <taxon>Eukaryota</taxon>
        <taxon>Fungi</taxon>
        <taxon>Dikarya</taxon>
        <taxon>Ascomycota</taxon>
        <taxon>Pezizomycotina</taxon>
        <taxon>Leotiomycetes</taxon>
        <taxon>Helotiales</taxon>
        <taxon>Mollisiaceae</taxon>
        <taxon>Phialocephala</taxon>
        <taxon>Phialocephala fortinii species complex</taxon>
    </lineage>
</organism>
<evidence type="ECO:0000259" key="2">
    <source>
        <dbReference type="Pfam" id="PF12768"/>
    </source>
</evidence>
<dbReference type="PANTHER" id="PTHR31778:SF2">
    <property type="entry name" value="BUD SITE SELECTION PROTEIN RAX2"/>
    <property type="match status" value="1"/>
</dbReference>
<name>A0A1L7XAZ5_9HELO</name>
<keyword evidence="4" id="KW-1185">Reference proteome</keyword>
<evidence type="ECO:0000313" key="4">
    <source>
        <dbReference type="Proteomes" id="UP000184330"/>
    </source>
</evidence>
<dbReference type="PANTHER" id="PTHR31778">
    <property type="entry name" value="BUD SITE SELECTION PROTEIN RAX2"/>
    <property type="match status" value="1"/>
</dbReference>
<evidence type="ECO:0000256" key="1">
    <source>
        <dbReference type="SAM" id="MobiDB-lite"/>
    </source>
</evidence>
<dbReference type="EMBL" id="FJOG01000020">
    <property type="protein sequence ID" value="CZR62147.1"/>
    <property type="molecule type" value="Genomic_DNA"/>
</dbReference>
<dbReference type="STRING" id="576137.A0A1L7XAZ5"/>
<dbReference type="InterPro" id="IPR024982">
    <property type="entry name" value="Rax2-like_C"/>
</dbReference>
<proteinExistence type="predicted"/>
<gene>
    <name evidence="3" type="ORF">PAC_12044</name>
</gene>
<dbReference type="OrthoDB" id="2503993at2759"/>
<dbReference type="AlphaFoldDB" id="A0A1L7XAZ5"/>
<protein>
    <recommendedName>
        <fullName evidence="2">Rax2-like C-terminal domain-containing protein</fullName>
    </recommendedName>
</protein>